<evidence type="ECO:0000313" key="2">
    <source>
        <dbReference type="Proteomes" id="UP001604336"/>
    </source>
</evidence>
<proteinExistence type="predicted"/>
<reference evidence="2" key="1">
    <citation type="submission" date="2024-07" db="EMBL/GenBank/DDBJ databases">
        <title>Two chromosome-level genome assemblies of Korean endemic species Abeliophyllum distichum and Forsythia ovata (Oleaceae).</title>
        <authorList>
            <person name="Jang H."/>
        </authorList>
    </citation>
    <scope>NUCLEOTIDE SEQUENCE [LARGE SCALE GENOMIC DNA]</scope>
</reference>
<sequence>MVLIIHLEFCRTKVQVDNNLWMRNYTSLTRPDELTLARFMGDPEIYSPYQVDLESIRVGSYSASPSLDGGNLELGSSEQNRSGRVDILFMGNVPSHLKEVNLIRIRDSYDVPISIRLRLLRQHERVSWNVPG</sequence>
<comment type="caution">
    <text evidence="1">The sequence shown here is derived from an EMBL/GenBank/DDBJ whole genome shotgun (WGS) entry which is preliminary data.</text>
</comment>
<dbReference type="EMBL" id="JBFOLK010000001">
    <property type="protein sequence ID" value="KAL2542218.1"/>
    <property type="molecule type" value="Genomic_DNA"/>
</dbReference>
<dbReference type="Proteomes" id="UP001604336">
    <property type="component" value="Unassembled WGS sequence"/>
</dbReference>
<gene>
    <name evidence="1" type="ORF">Adt_03196</name>
</gene>
<organism evidence="1 2">
    <name type="scientific">Abeliophyllum distichum</name>
    <dbReference type="NCBI Taxonomy" id="126358"/>
    <lineage>
        <taxon>Eukaryota</taxon>
        <taxon>Viridiplantae</taxon>
        <taxon>Streptophyta</taxon>
        <taxon>Embryophyta</taxon>
        <taxon>Tracheophyta</taxon>
        <taxon>Spermatophyta</taxon>
        <taxon>Magnoliopsida</taxon>
        <taxon>eudicotyledons</taxon>
        <taxon>Gunneridae</taxon>
        <taxon>Pentapetalae</taxon>
        <taxon>asterids</taxon>
        <taxon>lamiids</taxon>
        <taxon>Lamiales</taxon>
        <taxon>Oleaceae</taxon>
        <taxon>Forsythieae</taxon>
        <taxon>Abeliophyllum</taxon>
    </lineage>
</organism>
<dbReference type="AlphaFoldDB" id="A0ABD1VXU5"/>
<accession>A0ABD1VXU5</accession>
<evidence type="ECO:0000313" key="1">
    <source>
        <dbReference type="EMBL" id="KAL2542218.1"/>
    </source>
</evidence>
<keyword evidence="2" id="KW-1185">Reference proteome</keyword>
<name>A0ABD1VXU5_9LAMI</name>
<protein>
    <submittedName>
        <fullName evidence="1">Uncharacterized protein</fullName>
    </submittedName>
</protein>